<dbReference type="SUPFAM" id="SSF50939">
    <property type="entry name" value="Sialidases"/>
    <property type="match status" value="1"/>
</dbReference>
<reference evidence="1" key="2">
    <citation type="submission" date="2020-09" db="EMBL/GenBank/DDBJ databases">
        <authorList>
            <person name="Sun Q."/>
            <person name="Zhou Y."/>
        </authorList>
    </citation>
    <scope>NUCLEOTIDE SEQUENCE</scope>
    <source>
        <strain evidence="1">CGMCC 4.7110</strain>
    </source>
</reference>
<name>A0A917UJR9_9ACTN</name>
<keyword evidence="2" id="KW-1185">Reference proteome</keyword>
<sequence length="456" mass="47126">MGAFDRIVSRRTFAGVPVSVLSWMAARNLPRTTTPARREEVKAPGNTRVTDDAFAACIEPVVAVDPLDPHNLLAVCRVFVGADIGVAAYTSFDAGSTWRARGLLPGLVPDFDGNPTVAFDSRGRAFVCCVVATQGPPRHGDVLMWRSDDGGRGFRPSTTAIAGGAGLVDHPSLTIGTGSHRTPAPLYLAAGMYGTADDGVVIARSTDGGRTFQPPRALDPAAGARAIAPVAAAGPDGSLTVAYFTPSPSGDVLIRAVTSGDHGETFTEPFTVAGVPAMAPGLGDVTAKSGPALAAAADGGLVCAAVTGFDDATGMSRLLLTTSAGPTDPTPTWSTPMTVAASDETVYLQPQVAIADDHRIAISVYALSLATLRMDVLLHISDPVPAASAQPAFGPPLRVTTRAFDPRQAIDTGSTHWLGNYQGLAAAPGDVFHPVWTDTRTGRAQIFTAAVRRPRA</sequence>
<organism evidence="1 2">
    <name type="scientific">Streptomyces fuscichromogenes</name>
    <dbReference type="NCBI Taxonomy" id="1324013"/>
    <lineage>
        <taxon>Bacteria</taxon>
        <taxon>Bacillati</taxon>
        <taxon>Actinomycetota</taxon>
        <taxon>Actinomycetes</taxon>
        <taxon>Kitasatosporales</taxon>
        <taxon>Streptomycetaceae</taxon>
        <taxon>Streptomyces</taxon>
    </lineage>
</organism>
<evidence type="ECO:0000313" key="1">
    <source>
        <dbReference type="EMBL" id="GGM94490.1"/>
    </source>
</evidence>
<evidence type="ECO:0000313" key="2">
    <source>
        <dbReference type="Proteomes" id="UP000653411"/>
    </source>
</evidence>
<dbReference type="EMBL" id="BMML01000002">
    <property type="protein sequence ID" value="GGM94490.1"/>
    <property type="molecule type" value="Genomic_DNA"/>
</dbReference>
<accession>A0A917UJR9</accession>
<gene>
    <name evidence="1" type="ORF">GCM10011578_013480</name>
</gene>
<evidence type="ECO:0008006" key="3">
    <source>
        <dbReference type="Google" id="ProtNLM"/>
    </source>
</evidence>
<dbReference type="InterPro" id="IPR036278">
    <property type="entry name" value="Sialidase_sf"/>
</dbReference>
<dbReference type="Proteomes" id="UP000653411">
    <property type="component" value="Unassembled WGS sequence"/>
</dbReference>
<dbReference type="CDD" id="cd15482">
    <property type="entry name" value="Sialidase_non-viral"/>
    <property type="match status" value="1"/>
</dbReference>
<comment type="caution">
    <text evidence="1">The sequence shown here is derived from an EMBL/GenBank/DDBJ whole genome shotgun (WGS) entry which is preliminary data.</text>
</comment>
<proteinExistence type="predicted"/>
<reference evidence="1" key="1">
    <citation type="journal article" date="2014" name="Int. J. Syst. Evol. Microbiol.">
        <title>Complete genome sequence of Corynebacterium casei LMG S-19264T (=DSM 44701T), isolated from a smear-ripened cheese.</title>
        <authorList>
            <consortium name="US DOE Joint Genome Institute (JGI-PGF)"/>
            <person name="Walter F."/>
            <person name="Albersmeier A."/>
            <person name="Kalinowski J."/>
            <person name="Ruckert C."/>
        </authorList>
    </citation>
    <scope>NUCLEOTIDE SEQUENCE</scope>
    <source>
        <strain evidence="1">CGMCC 4.7110</strain>
    </source>
</reference>
<dbReference type="Gene3D" id="2.120.10.10">
    <property type="match status" value="1"/>
</dbReference>
<dbReference type="AlphaFoldDB" id="A0A917UJR9"/>
<protein>
    <recommendedName>
        <fullName evidence="3">Exo-alpha-sialidase</fullName>
    </recommendedName>
</protein>